<sequence>MENLFDGSLLSYANKNGPMKEEDAAVIFSELIIALRYLHDECNIAHRDIKAENILLDENHNIRLIDFGISRIHDIETEYMKTNCGSILYAAPEIISEKGYTKSVDIWSAGVLLYAIVVGHFPFEENNYKNLTHKIVYSNVEYPPCLSILLTDLLQKMLVKDPTQRITIKEILDHPWLKKYAVNIENLLKSTKFDEKEMESQYEKYPTVDKDLLRNIVERRFYTNAIHSIRFNPHGFQPKYRSLPQIVFTYRNPISPVIPYASKIRIPSNIKKRVIIQPHITLPNVQ</sequence>
<keyword evidence="1" id="KW-0723">Serine/threonine-protein kinase</keyword>
<reference evidence="10" key="1">
    <citation type="submission" date="2006-10" db="EMBL/GenBank/DDBJ databases">
        <authorList>
            <person name="Amadeo P."/>
            <person name="Zhao Q."/>
            <person name="Wortman J."/>
            <person name="Fraser-Liggett C."/>
            <person name="Carlton J."/>
        </authorList>
    </citation>
    <scope>NUCLEOTIDE SEQUENCE</scope>
    <source>
        <strain evidence="10">G3</strain>
    </source>
</reference>
<keyword evidence="4 10" id="KW-0418">Kinase</keyword>
<dbReference type="SUPFAM" id="SSF56112">
    <property type="entry name" value="Protein kinase-like (PK-like)"/>
    <property type="match status" value="1"/>
</dbReference>
<dbReference type="Gene3D" id="1.10.510.10">
    <property type="entry name" value="Transferase(Phosphotransferase) domain 1"/>
    <property type="match status" value="1"/>
</dbReference>
<evidence type="ECO:0000256" key="8">
    <source>
        <dbReference type="PIRSR" id="PIRSR630616-3"/>
    </source>
</evidence>
<keyword evidence="11" id="KW-1185">Reference proteome</keyword>
<dbReference type="InterPro" id="IPR000719">
    <property type="entry name" value="Prot_kinase_dom"/>
</dbReference>
<dbReference type="FunFam" id="1.10.510.10:FF:001633">
    <property type="entry name" value="CAMK family protein kinase"/>
    <property type="match status" value="1"/>
</dbReference>
<dbReference type="GO" id="GO:0005524">
    <property type="term" value="F:ATP binding"/>
    <property type="evidence" value="ECO:0007669"/>
    <property type="project" value="UniProtKB-KW"/>
</dbReference>
<feature type="active site" description="Proton acceptor" evidence="6">
    <location>
        <position position="48"/>
    </location>
</feature>
<dbReference type="InterPro" id="IPR011009">
    <property type="entry name" value="Kinase-like_dom_sf"/>
</dbReference>
<feature type="binding site" evidence="7">
    <location>
        <begin position="52"/>
        <end position="53"/>
    </location>
    <ligand>
        <name>ATP</name>
        <dbReference type="ChEBI" id="CHEBI:30616"/>
    </ligand>
</feature>
<dbReference type="InterPro" id="IPR008271">
    <property type="entry name" value="Ser/Thr_kinase_AS"/>
</dbReference>
<evidence type="ECO:0000313" key="11">
    <source>
        <dbReference type="Proteomes" id="UP000001542"/>
    </source>
</evidence>
<dbReference type="InParanoid" id="A2DGV6"/>
<evidence type="ECO:0000256" key="4">
    <source>
        <dbReference type="ARBA" id="ARBA00022777"/>
    </source>
</evidence>
<feature type="domain" description="Protein kinase" evidence="9">
    <location>
        <begin position="1"/>
        <end position="177"/>
    </location>
</feature>
<dbReference type="eggNOG" id="KOG0583">
    <property type="taxonomic scope" value="Eukaryota"/>
</dbReference>
<evidence type="ECO:0000256" key="5">
    <source>
        <dbReference type="ARBA" id="ARBA00022840"/>
    </source>
</evidence>
<feature type="cross-link" description="Glycyl lysine isopeptide (Lys-Gly) (interchain with G-Cter in SUMO2)" evidence="8">
    <location>
        <position position="50"/>
    </location>
</feature>
<dbReference type="PROSITE" id="PS50011">
    <property type="entry name" value="PROTEIN_KINASE_DOM"/>
    <property type="match status" value="1"/>
</dbReference>
<dbReference type="GO" id="GO:0004674">
    <property type="term" value="F:protein serine/threonine kinase activity"/>
    <property type="evidence" value="ECO:0000318"/>
    <property type="project" value="GO_Central"/>
</dbReference>
<dbReference type="PROSITE" id="PS00108">
    <property type="entry name" value="PROTEIN_KINASE_ST"/>
    <property type="match status" value="1"/>
</dbReference>
<protein>
    <submittedName>
        <fullName evidence="10">CAMK family protein kinase</fullName>
    </submittedName>
</protein>
<organism evidence="10 11">
    <name type="scientific">Trichomonas vaginalis (strain ATCC PRA-98 / G3)</name>
    <dbReference type="NCBI Taxonomy" id="412133"/>
    <lineage>
        <taxon>Eukaryota</taxon>
        <taxon>Metamonada</taxon>
        <taxon>Parabasalia</taxon>
        <taxon>Trichomonadida</taxon>
        <taxon>Trichomonadidae</taxon>
        <taxon>Trichomonas</taxon>
    </lineage>
</organism>
<feature type="binding site" evidence="7">
    <location>
        <position position="66"/>
    </location>
    <ligand>
        <name>ATP</name>
        <dbReference type="ChEBI" id="CHEBI:30616"/>
    </ligand>
</feature>
<dbReference type="InterPro" id="IPR030616">
    <property type="entry name" value="Aur-like"/>
</dbReference>
<evidence type="ECO:0000256" key="7">
    <source>
        <dbReference type="PIRSR" id="PIRSR630616-2"/>
    </source>
</evidence>
<dbReference type="VEuPathDB" id="TrichDB:TVAG_192420"/>
<dbReference type="PANTHER" id="PTHR24350">
    <property type="entry name" value="SERINE/THREONINE-PROTEIN KINASE IAL-RELATED"/>
    <property type="match status" value="1"/>
</dbReference>
<dbReference type="AlphaFoldDB" id="A2DGV6"/>
<keyword evidence="2" id="KW-0808">Transferase</keyword>
<dbReference type="KEGG" id="tva:5465808"/>
<evidence type="ECO:0000313" key="10">
    <source>
        <dbReference type="EMBL" id="EAY20266.1"/>
    </source>
</evidence>
<dbReference type="EMBL" id="DS113199">
    <property type="protein sequence ID" value="EAY20266.1"/>
    <property type="molecule type" value="Genomic_DNA"/>
</dbReference>
<evidence type="ECO:0000259" key="9">
    <source>
        <dbReference type="PROSITE" id="PS50011"/>
    </source>
</evidence>
<dbReference type="RefSeq" id="XP_001581252.1">
    <property type="nucleotide sequence ID" value="XM_001581202.1"/>
</dbReference>
<dbReference type="VEuPathDB" id="TrichDB:TVAGG3_0318860"/>
<evidence type="ECO:0000256" key="3">
    <source>
        <dbReference type="ARBA" id="ARBA00022741"/>
    </source>
</evidence>
<keyword evidence="3 7" id="KW-0547">Nucleotide-binding</keyword>
<evidence type="ECO:0000256" key="6">
    <source>
        <dbReference type="PIRSR" id="PIRSR630616-1"/>
    </source>
</evidence>
<dbReference type="SMR" id="A2DGV6"/>
<dbReference type="OrthoDB" id="504170at2759"/>
<dbReference type="STRING" id="5722.A2DGV6"/>
<evidence type="ECO:0000256" key="1">
    <source>
        <dbReference type="ARBA" id="ARBA00022527"/>
    </source>
</evidence>
<evidence type="ECO:0000256" key="2">
    <source>
        <dbReference type="ARBA" id="ARBA00022679"/>
    </source>
</evidence>
<reference evidence="10" key="2">
    <citation type="journal article" date="2007" name="Science">
        <title>Draft genome sequence of the sexually transmitted pathogen Trichomonas vaginalis.</title>
        <authorList>
            <person name="Carlton J.M."/>
            <person name="Hirt R.P."/>
            <person name="Silva J.C."/>
            <person name="Delcher A.L."/>
            <person name="Schatz M."/>
            <person name="Zhao Q."/>
            <person name="Wortman J.R."/>
            <person name="Bidwell S.L."/>
            <person name="Alsmark U.C.M."/>
            <person name="Besteiro S."/>
            <person name="Sicheritz-Ponten T."/>
            <person name="Noel C.J."/>
            <person name="Dacks J.B."/>
            <person name="Foster P.G."/>
            <person name="Simillion C."/>
            <person name="Van de Peer Y."/>
            <person name="Miranda-Saavedra D."/>
            <person name="Barton G.J."/>
            <person name="Westrop G.D."/>
            <person name="Mueller S."/>
            <person name="Dessi D."/>
            <person name="Fiori P.L."/>
            <person name="Ren Q."/>
            <person name="Paulsen I."/>
            <person name="Zhang H."/>
            <person name="Bastida-Corcuera F.D."/>
            <person name="Simoes-Barbosa A."/>
            <person name="Brown M.T."/>
            <person name="Hayes R.D."/>
            <person name="Mukherjee M."/>
            <person name="Okumura C.Y."/>
            <person name="Schneider R."/>
            <person name="Smith A.J."/>
            <person name="Vanacova S."/>
            <person name="Villalvazo M."/>
            <person name="Haas B.J."/>
            <person name="Pertea M."/>
            <person name="Feldblyum T.V."/>
            <person name="Utterback T.R."/>
            <person name="Shu C.L."/>
            <person name="Osoegawa K."/>
            <person name="de Jong P.J."/>
            <person name="Hrdy I."/>
            <person name="Horvathova L."/>
            <person name="Zubacova Z."/>
            <person name="Dolezal P."/>
            <person name="Malik S.B."/>
            <person name="Logsdon J.M. Jr."/>
            <person name="Henze K."/>
            <person name="Gupta A."/>
            <person name="Wang C.C."/>
            <person name="Dunne R.L."/>
            <person name="Upcroft J.A."/>
            <person name="Upcroft P."/>
            <person name="White O."/>
            <person name="Salzberg S.L."/>
            <person name="Tang P."/>
            <person name="Chiu C.-H."/>
            <person name="Lee Y.-S."/>
            <person name="Embley T.M."/>
            <person name="Coombs G.H."/>
            <person name="Mottram J.C."/>
            <person name="Tachezy J."/>
            <person name="Fraser-Liggett C.M."/>
            <person name="Johnson P.J."/>
        </authorList>
    </citation>
    <scope>NUCLEOTIDE SEQUENCE [LARGE SCALE GENOMIC DNA]</scope>
    <source>
        <strain evidence="10">G3</strain>
    </source>
</reference>
<accession>A2DGV6</accession>
<name>A2DGV6_TRIV3</name>
<dbReference type="Proteomes" id="UP000001542">
    <property type="component" value="Unassembled WGS sequence"/>
</dbReference>
<proteinExistence type="predicted"/>
<keyword evidence="5 7" id="KW-0067">ATP-binding</keyword>
<dbReference type="Pfam" id="PF00069">
    <property type="entry name" value="Pkinase"/>
    <property type="match status" value="1"/>
</dbReference>
<dbReference type="SMART" id="SM00220">
    <property type="entry name" value="S_TKc"/>
    <property type="match status" value="1"/>
</dbReference>
<gene>
    <name evidence="10" type="ORF">TVAG_192420</name>
</gene>